<name>A0A4U6DHH5_9BACT</name>
<organism evidence="1 2">
    <name type="scientific">Dyadobacter frigoris</name>
    <dbReference type="NCBI Taxonomy" id="2576211"/>
    <lineage>
        <taxon>Bacteria</taxon>
        <taxon>Pseudomonadati</taxon>
        <taxon>Bacteroidota</taxon>
        <taxon>Cytophagia</taxon>
        <taxon>Cytophagales</taxon>
        <taxon>Spirosomataceae</taxon>
        <taxon>Dyadobacter</taxon>
    </lineage>
</organism>
<protein>
    <submittedName>
        <fullName evidence="1">Uncharacterized protein</fullName>
    </submittedName>
</protein>
<proteinExistence type="predicted"/>
<comment type="caution">
    <text evidence="1">The sequence shown here is derived from an EMBL/GenBank/DDBJ whole genome shotgun (WGS) entry which is preliminary data.</text>
</comment>
<dbReference type="RefSeq" id="WP_137338453.1">
    <property type="nucleotide sequence ID" value="NZ_SZVO01000001.1"/>
</dbReference>
<dbReference type="AlphaFoldDB" id="A0A4U6DHH5"/>
<keyword evidence="2" id="KW-1185">Reference proteome</keyword>
<sequence length="126" mass="14145">MSESEIKDAAPVLLGRNIFPYSLRDVSKTLTQSDVNGRNKLCRFLRQEGIFENSGPVKLYLDLGYFKINYRYTTTGYYAGVTSVSAVGLEFITNLVTEKLGEPVTPSKKSQSRKPGQLTNINFLLR</sequence>
<evidence type="ECO:0000313" key="1">
    <source>
        <dbReference type="EMBL" id="TKT94164.1"/>
    </source>
</evidence>
<reference evidence="1 2" key="1">
    <citation type="submission" date="2019-05" db="EMBL/GenBank/DDBJ databases">
        <title>Dyadobacter AR-3-8 sp. nov., isolated from arctic soil.</title>
        <authorList>
            <person name="Chaudhary D.K."/>
        </authorList>
    </citation>
    <scope>NUCLEOTIDE SEQUENCE [LARGE SCALE GENOMIC DNA]</scope>
    <source>
        <strain evidence="1 2">AR-3-8</strain>
    </source>
</reference>
<dbReference type="EMBL" id="SZVO01000001">
    <property type="protein sequence ID" value="TKT94164.1"/>
    <property type="molecule type" value="Genomic_DNA"/>
</dbReference>
<evidence type="ECO:0000313" key="2">
    <source>
        <dbReference type="Proteomes" id="UP000304900"/>
    </source>
</evidence>
<dbReference type="Proteomes" id="UP000304900">
    <property type="component" value="Unassembled WGS sequence"/>
</dbReference>
<accession>A0A4U6DHH5</accession>
<gene>
    <name evidence="1" type="ORF">FDK13_02840</name>
</gene>